<keyword evidence="4" id="KW-1185">Reference proteome</keyword>
<dbReference type="InterPro" id="IPR001005">
    <property type="entry name" value="SANT/Myb"/>
</dbReference>
<dbReference type="Proteomes" id="UP001558713">
    <property type="component" value="Unassembled WGS sequence"/>
</dbReference>
<dbReference type="AlphaFoldDB" id="A0ABD1BSH2"/>
<organism evidence="3 4">
    <name type="scientific">Cardamine amara subsp. amara</name>
    <dbReference type="NCBI Taxonomy" id="228776"/>
    <lineage>
        <taxon>Eukaryota</taxon>
        <taxon>Viridiplantae</taxon>
        <taxon>Streptophyta</taxon>
        <taxon>Embryophyta</taxon>
        <taxon>Tracheophyta</taxon>
        <taxon>Spermatophyta</taxon>
        <taxon>Magnoliopsida</taxon>
        <taxon>eudicotyledons</taxon>
        <taxon>Gunneridae</taxon>
        <taxon>Pentapetalae</taxon>
        <taxon>rosids</taxon>
        <taxon>malvids</taxon>
        <taxon>Brassicales</taxon>
        <taxon>Brassicaceae</taxon>
        <taxon>Cardamineae</taxon>
        <taxon>Cardamine</taxon>
    </lineage>
</organism>
<dbReference type="PANTHER" id="PTHR45023:SF4">
    <property type="entry name" value="GLYCINE-RICH PROTEIN-RELATED"/>
    <property type="match status" value="1"/>
</dbReference>
<gene>
    <name evidence="3" type="ORF">V5N11_012878</name>
</gene>
<feature type="region of interest" description="Disordered" evidence="1">
    <location>
        <begin position="27"/>
        <end position="51"/>
    </location>
</feature>
<sequence length="294" mass="34247">MNPLETNLYSHDSGFVNLLTSQQSNHPLETNLYDDDQNLSQDKPKEQRSRRKWSQIEDVVLISSWLNTSKDSIIGNEQKGNAFWSRIAAYYAASPKLAGVEKREPMHCKQRWQKINDQVCKFVGSYEAATKEKSSGHNEDDVIKLAYQIFFNDYKLKFTLEHAWRELRHDQKWCCSSYTKDHRQSKRRKFDEQSTLSSSSVPLNHEEVQARPPGVRASKAKGKRPASKATSVKEEGKDLKEFKSMWEIKEKDYERKEKQSKLTMLEKLIGKTEPLTDMEMAIKNKLMNDFLSNE</sequence>
<evidence type="ECO:0000313" key="4">
    <source>
        <dbReference type="Proteomes" id="UP001558713"/>
    </source>
</evidence>
<reference evidence="3 4" key="1">
    <citation type="submission" date="2024-04" db="EMBL/GenBank/DDBJ databases">
        <title>Genome assembly C_amara_ONT_v2.</title>
        <authorList>
            <person name="Yant L."/>
            <person name="Moore C."/>
            <person name="Slenker M."/>
        </authorList>
    </citation>
    <scope>NUCLEOTIDE SEQUENCE [LARGE SCALE GENOMIC DNA]</scope>
    <source>
        <tissue evidence="3">Leaf</tissue>
    </source>
</reference>
<feature type="domain" description="Myb-like" evidence="2">
    <location>
        <begin position="45"/>
        <end position="116"/>
    </location>
</feature>
<accession>A0ABD1BSH2</accession>
<evidence type="ECO:0000313" key="3">
    <source>
        <dbReference type="EMBL" id="KAL1220151.1"/>
    </source>
</evidence>
<protein>
    <submittedName>
        <fullName evidence="3">Glutathione S-transferase T3</fullName>
    </submittedName>
</protein>
<name>A0ABD1BSH2_CARAN</name>
<evidence type="ECO:0000256" key="1">
    <source>
        <dbReference type="SAM" id="MobiDB-lite"/>
    </source>
</evidence>
<dbReference type="PANTHER" id="PTHR45023">
    <property type="match status" value="1"/>
</dbReference>
<evidence type="ECO:0000259" key="2">
    <source>
        <dbReference type="PROSITE" id="PS50090"/>
    </source>
</evidence>
<feature type="compositionally biased region" description="Polar residues" evidence="1">
    <location>
        <begin position="193"/>
        <end position="202"/>
    </location>
</feature>
<feature type="region of interest" description="Disordered" evidence="1">
    <location>
        <begin position="186"/>
        <end position="235"/>
    </location>
</feature>
<dbReference type="EMBL" id="JBANAX010000160">
    <property type="protein sequence ID" value="KAL1220151.1"/>
    <property type="molecule type" value="Genomic_DNA"/>
</dbReference>
<dbReference type="PROSITE" id="PS50090">
    <property type="entry name" value="MYB_LIKE"/>
    <property type="match status" value="1"/>
</dbReference>
<comment type="caution">
    <text evidence="3">The sequence shown here is derived from an EMBL/GenBank/DDBJ whole genome shotgun (WGS) entry which is preliminary data.</text>
</comment>
<proteinExistence type="predicted"/>